<name>A0A8J5HT57_ZINOF</name>
<dbReference type="PANTHER" id="PTHR36325">
    <property type="entry name" value="MYOSIN-2 HEAVY CHAIN-LIKE PROTEIN"/>
    <property type="match status" value="1"/>
</dbReference>
<keyword evidence="3" id="KW-1185">Reference proteome</keyword>
<dbReference type="EMBL" id="JACMSC010000004">
    <property type="protein sequence ID" value="KAG6526734.1"/>
    <property type="molecule type" value="Genomic_DNA"/>
</dbReference>
<sequence>MGSGDAFPHDGAAIKPSVESSAKGSDLEALTSTVTSSGRKNGGSKDIGYSVLNSINKSTSQIKKPNHRKNVSPLNWFPRKRADSFLKRKIKHLQEIAGMNLSLDETLGNANPHYTRITREKIAAREAAQKAMEARKAALVEASWCRILGAARINSKEAEARLQKAEKCAEEAFEAARSLGVMMYDRPDSQRRPYEIETSLGIGGKSTHKVTAAFETAFDVDKEVTAAVKRAFVMLANCSSSSSKEEFRNLLCKISQNPDINRSTEVMMPTIRRPPTLQLKVYQMHLLSLKVILLLSTSDGSSSSSMSPTKLTNNMFDRLKCLHEDELSSLAVIVATCGLNAALREMKRTKNDDVESVTTEARKSNAALEDNRKFGTLEKQGAAIENLEPVISEVPSLDKFLVKHVSKLEQEVHEAKKNSASLEDQRMLGTLVNEDVKRKLFNHEPVITEVPKNKKQIPIKHLHKTDKCMHGTEKQALKATEVVRKGNKTKQQSEELPGLDEIMVKRQSKLEKAKQSATQESADYVKHETRREAREKELEAAWGGLSLGNSMRPHLSRIEQEKASLNLRSDLILINNSRNLSILSHDTNCLMNRSDLLIHNSLSTPGLYILRMSFYLVNSSQKKKDQSWEKYLIKYIYKLKLSKQKQKIVLISLGCGKNSHQMQGTRYNISSQTKLNIDTWYSLEYRMQSRLGCKKIHHKKSAQTYKGGVCHYPLCHVP</sequence>
<feature type="compositionally biased region" description="Polar residues" evidence="1">
    <location>
        <begin position="30"/>
        <end position="39"/>
    </location>
</feature>
<dbReference type="AlphaFoldDB" id="A0A8J5HT57"/>
<evidence type="ECO:0000313" key="2">
    <source>
        <dbReference type="EMBL" id="KAG6526734.1"/>
    </source>
</evidence>
<dbReference type="Proteomes" id="UP000734854">
    <property type="component" value="Unassembled WGS sequence"/>
</dbReference>
<reference evidence="2 3" key="1">
    <citation type="submission" date="2020-08" db="EMBL/GenBank/DDBJ databases">
        <title>Plant Genome Project.</title>
        <authorList>
            <person name="Zhang R.-G."/>
        </authorList>
    </citation>
    <scope>NUCLEOTIDE SEQUENCE [LARGE SCALE GENOMIC DNA]</scope>
    <source>
        <tissue evidence="2">Rhizome</tissue>
    </source>
</reference>
<evidence type="ECO:0000313" key="3">
    <source>
        <dbReference type="Proteomes" id="UP000734854"/>
    </source>
</evidence>
<dbReference type="PANTHER" id="PTHR36325:SF1">
    <property type="entry name" value="MYOSIN-2 HEAVY CHAIN-LIKE PROTEIN"/>
    <property type="match status" value="1"/>
</dbReference>
<comment type="caution">
    <text evidence="2">The sequence shown here is derived from an EMBL/GenBank/DDBJ whole genome shotgun (WGS) entry which is preliminary data.</text>
</comment>
<evidence type="ECO:0000256" key="1">
    <source>
        <dbReference type="SAM" id="MobiDB-lite"/>
    </source>
</evidence>
<gene>
    <name evidence="2" type="ORF">ZIOFF_016735</name>
</gene>
<feature type="region of interest" description="Disordered" evidence="1">
    <location>
        <begin position="1"/>
        <end position="47"/>
    </location>
</feature>
<proteinExistence type="predicted"/>
<organism evidence="2 3">
    <name type="scientific">Zingiber officinale</name>
    <name type="common">Ginger</name>
    <name type="synonym">Amomum zingiber</name>
    <dbReference type="NCBI Taxonomy" id="94328"/>
    <lineage>
        <taxon>Eukaryota</taxon>
        <taxon>Viridiplantae</taxon>
        <taxon>Streptophyta</taxon>
        <taxon>Embryophyta</taxon>
        <taxon>Tracheophyta</taxon>
        <taxon>Spermatophyta</taxon>
        <taxon>Magnoliopsida</taxon>
        <taxon>Liliopsida</taxon>
        <taxon>Zingiberales</taxon>
        <taxon>Zingiberaceae</taxon>
        <taxon>Zingiber</taxon>
    </lineage>
</organism>
<feature type="region of interest" description="Disordered" evidence="1">
    <location>
        <begin position="511"/>
        <end position="530"/>
    </location>
</feature>
<accession>A0A8J5HT57</accession>
<protein>
    <submittedName>
        <fullName evidence="2">Uncharacterized protein</fullName>
    </submittedName>
</protein>